<accession>A0A8H9N1Z8</accession>
<protein>
    <submittedName>
        <fullName evidence="1">Uncharacterized protein</fullName>
    </submittedName>
</protein>
<dbReference type="EMBL" id="DACRBY010000020">
    <property type="protein sequence ID" value="HAS8541318.1"/>
    <property type="molecule type" value="Genomic_DNA"/>
</dbReference>
<gene>
    <name evidence="1" type="ORF">I7730_16160</name>
</gene>
<name>A0A8H9N1Z8_VIBVL</name>
<evidence type="ECO:0000313" key="1">
    <source>
        <dbReference type="EMBL" id="HAS8541318.1"/>
    </source>
</evidence>
<dbReference type="AlphaFoldDB" id="A0A8H9N1Z8"/>
<proteinExistence type="predicted"/>
<reference evidence="1" key="1">
    <citation type="journal article" date="2018" name="Genome Biol.">
        <title>SKESA: strategic k-mer extension for scrupulous assemblies.</title>
        <authorList>
            <person name="Souvorov A."/>
            <person name="Agarwala R."/>
            <person name="Lipman D.J."/>
        </authorList>
    </citation>
    <scope>NUCLEOTIDE SEQUENCE</scope>
    <source>
        <strain evidence="1">BCW_3452</strain>
    </source>
</reference>
<organism evidence="1">
    <name type="scientific">Vibrio vulnificus</name>
    <dbReference type="NCBI Taxonomy" id="672"/>
    <lineage>
        <taxon>Bacteria</taxon>
        <taxon>Pseudomonadati</taxon>
        <taxon>Pseudomonadota</taxon>
        <taxon>Gammaproteobacteria</taxon>
        <taxon>Vibrionales</taxon>
        <taxon>Vibrionaceae</taxon>
        <taxon>Vibrio</taxon>
    </lineage>
</organism>
<reference evidence="1" key="2">
    <citation type="submission" date="2019-01" db="EMBL/GenBank/DDBJ databases">
        <authorList>
            <consortium name="NCBI Pathogen Detection Project"/>
        </authorList>
    </citation>
    <scope>NUCLEOTIDE SEQUENCE</scope>
    <source>
        <strain evidence="1">BCW_3452</strain>
    </source>
</reference>
<sequence>MKKQNSFGQNTDTLLTNGKSRPSKAIFGTIALVAHFVLESKSNTPELVKLQEKLAGYKSIHMLNGDVFKLRSTELESVIEAMSQDFQVKTDFETNFIPNSDKTSYSSIEEFKIAFISRIQEGQSPVLECILLELLKIAFKEQSNKQVNNLLNLNYSQWLHHFAMTTGTTSCAAIDRAIERASKESTILQNVLPVV</sequence>
<comment type="caution">
    <text evidence="1">The sequence shown here is derived from an EMBL/GenBank/DDBJ whole genome shotgun (WGS) entry which is preliminary data.</text>
</comment>
<dbReference type="Proteomes" id="UP000863257">
    <property type="component" value="Unassembled WGS sequence"/>
</dbReference>